<evidence type="ECO:0000256" key="2">
    <source>
        <dbReference type="ARBA" id="ARBA00022737"/>
    </source>
</evidence>
<name>A0ABT5EFE2_9BACT</name>
<keyword evidence="2" id="KW-0677">Repeat</keyword>
<keyword evidence="7" id="KW-1185">Reference proteome</keyword>
<accession>A0ABT5EFE2</accession>
<dbReference type="RefSeq" id="WP_272092070.1">
    <property type="nucleotide sequence ID" value="NZ_JAQNDL010000005.1"/>
</dbReference>
<dbReference type="InterPro" id="IPR011936">
    <property type="entry name" value="Myxo_disulph_rpt"/>
</dbReference>
<feature type="signal peptide" evidence="5">
    <location>
        <begin position="1"/>
        <end position="19"/>
    </location>
</feature>
<organism evidence="6 7">
    <name type="scientific">Nannocystis bainbridge</name>
    <dbReference type="NCBI Taxonomy" id="2995303"/>
    <lineage>
        <taxon>Bacteria</taxon>
        <taxon>Pseudomonadati</taxon>
        <taxon>Myxococcota</taxon>
        <taxon>Polyangia</taxon>
        <taxon>Nannocystales</taxon>
        <taxon>Nannocystaceae</taxon>
        <taxon>Nannocystis</taxon>
    </lineage>
</organism>
<dbReference type="PROSITE" id="PS51257">
    <property type="entry name" value="PROKAR_LIPOPROTEIN"/>
    <property type="match status" value="1"/>
</dbReference>
<evidence type="ECO:0008006" key="8">
    <source>
        <dbReference type="Google" id="ProtNLM"/>
    </source>
</evidence>
<dbReference type="EMBL" id="JAQNDL010000005">
    <property type="protein sequence ID" value="MDC0723527.1"/>
    <property type="molecule type" value="Genomic_DNA"/>
</dbReference>
<evidence type="ECO:0000313" key="7">
    <source>
        <dbReference type="Proteomes" id="UP001221686"/>
    </source>
</evidence>
<evidence type="ECO:0000256" key="3">
    <source>
        <dbReference type="ARBA" id="ARBA00023157"/>
    </source>
</evidence>
<dbReference type="Gene3D" id="2.130.10.10">
    <property type="entry name" value="YVTN repeat-like/Quinoprotein amine dehydrogenase"/>
    <property type="match status" value="1"/>
</dbReference>
<dbReference type="InterPro" id="IPR013431">
    <property type="entry name" value="Delta_60_rpt"/>
</dbReference>
<feature type="compositionally biased region" description="Low complexity" evidence="4">
    <location>
        <begin position="64"/>
        <end position="81"/>
    </location>
</feature>
<dbReference type="NCBIfam" id="TIGR02232">
    <property type="entry name" value="myxo_disulf_rpt"/>
    <property type="match status" value="1"/>
</dbReference>
<dbReference type="Pfam" id="PF17164">
    <property type="entry name" value="DUF5122"/>
    <property type="match status" value="1"/>
</dbReference>
<comment type="caution">
    <text evidence="6">The sequence shown here is derived from an EMBL/GenBank/DDBJ whole genome shotgun (WGS) entry which is preliminary data.</text>
</comment>
<reference evidence="6 7" key="1">
    <citation type="submission" date="2022-11" db="EMBL/GenBank/DDBJ databases">
        <title>Minimal conservation of predation-associated metabolite biosynthetic gene clusters underscores biosynthetic potential of Myxococcota including descriptions for ten novel species: Archangium lansinium sp. nov., Myxococcus landrumus sp. nov., Nannocystis bai.</title>
        <authorList>
            <person name="Ahearne A."/>
            <person name="Stevens C."/>
            <person name="Dowd S."/>
        </authorList>
    </citation>
    <scope>NUCLEOTIDE SEQUENCE [LARGE SCALE GENOMIC DNA]</scope>
    <source>
        <strain evidence="6 7">BB15-2</strain>
    </source>
</reference>
<gene>
    <name evidence="6" type="ORF">POL25_41985</name>
</gene>
<feature type="region of interest" description="Disordered" evidence="4">
    <location>
        <begin position="19"/>
        <end position="88"/>
    </location>
</feature>
<dbReference type="SUPFAM" id="SSF63829">
    <property type="entry name" value="Calcium-dependent phosphotriesterase"/>
    <property type="match status" value="1"/>
</dbReference>
<feature type="compositionally biased region" description="Low complexity" evidence="4">
    <location>
        <begin position="19"/>
        <end position="47"/>
    </location>
</feature>
<sequence>MPRLILSSTLLTFVAACPADPASTTADPSTSDSSSDATSTDGSDATSEAPTSTGDASTTEDDPTTSTTGTTDSTGDTSNTGMPAGGCGDGVLDDGEACDDGNDAAEDGCEACQPVAHVDWTVQLPGDAGGHDRARDVAITPDGTILVVGYQDGTAGVRRPLIVALAPDGSVLWKYVHPSEHDYGGYESIALAEDGTYYVAGYLTIDPGNATSAALHKFSADHALEWVHEQPAPTNSNAFAQGVALADDAVYTAGAENGAPMQMFVRRHDLATGATTWAWNGSDPEASARANGLAVAGDRLVVVGSWVIDGEDHPLAAALDSQGNLITHVTTNLKGELTDVEAIGDEVVISGWHVPLDSSPLLWRSDLDLNSVWKEFPETDGQLHGVAADPSRGLIVAGLVGHPDYDADIHVGLHGDAGNQLWSSVATGMTPDGDDRGEDVAFGPHSFVAVGGVGGPDGTYDLWIRRVLFG</sequence>
<proteinExistence type="predicted"/>
<evidence type="ECO:0000256" key="4">
    <source>
        <dbReference type="SAM" id="MobiDB-lite"/>
    </source>
</evidence>
<evidence type="ECO:0000313" key="6">
    <source>
        <dbReference type="EMBL" id="MDC0723527.1"/>
    </source>
</evidence>
<dbReference type="InterPro" id="IPR015943">
    <property type="entry name" value="WD40/YVTN_repeat-like_dom_sf"/>
</dbReference>
<keyword evidence="1 5" id="KW-0732">Signal</keyword>
<feature type="chain" id="PRO_5045604055" description="Myxococcus cysteine-rich repeat-containing protein" evidence="5">
    <location>
        <begin position="20"/>
        <end position="470"/>
    </location>
</feature>
<dbReference type="Proteomes" id="UP001221686">
    <property type="component" value="Unassembled WGS sequence"/>
</dbReference>
<evidence type="ECO:0000256" key="5">
    <source>
        <dbReference type="SAM" id="SignalP"/>
    </source>
</evidence>
<protein>
    <recommendedName>
        <fullName evidence="8">Myxococcus cysteine-rich repeat-containing protein</fullName>
    </recommendedName>
</protein>
<keyword evidence="3" id="KW-1015">Disulfide bond</keyword>
<evidence type="ECO:0000256" key="1">
    <source>
        <dbReference type="ARBA" id="ARBA00022729"/>
    </source>
</evidence>